<accession>A0A7U0LDR9</accession>
<dbReference type="RefSeq" id="WP_198497544.1">
    <property type="nucleotide sequence ID" value="NZ_JAOCIE010000022.1"/>
</dbReference>
<proteinExistence type="predicted"/>
<keyword evidence="2" id="KW-0614">Plasmid</keyword>
<organism evidence="2">
    <name type="scientific">Aeromonas caviae</name>
    <name type="common">Aeromonas punctata</name>
    <dbReference type="NCBI Taxonomy" id="648"/>
    <lineage>
        <taxon>Bacteria</taxon>
        <taxon>Pseudomonadati</taxon>
        <taxon>Pseudomonadota</taxon>
        <taxon>Gammaproteobacteria</taxon>
        <taxon>Aeromonadales</taxon>
        <taxon>Aeromonadaceae</taxon>
        <taxon>Aeromonas</taxon>
    </lineage>
</organism>
<gene>
    <name evidence="1" type="ORF">JC965_22145</name>
    <name evidence="2" type="ORF">JC965_26430</name>
</gene>
<reference evidence="2" key="1">
    <citation type="submission" date="2021-01" db="EMBL/GenBank/DDBJ databases">
        <title>GES Beta-lactamases isolated from hospital effluents in Brazil.</title>
        <authorList>
            <person name="Conte D."/>
            <person name="Mesa D."/>
            <person name="Palmeiro J.K."/>
            <person name="Dalla-Costa L.M."/>
        </authorList>
    </citation>
    <scope>NUCLEOTIDE SEQUENCE [LARGE SCALE GENOMIC DNA]</scope>
    <source>
        <strain evidence="2">Aero21</strain>
        <plasmid evidence="2">p1</plasmid>
    </source>
</reference>
<dbReference type="EMBL" id="CP065937">
    <property type="protein sequence ID" value="QQA60682.1"/>
    <property type="molecule type" value="Genomic_DNA"/>
</dbReference>
<name>A0A7U0LDR9_AERCA</name>
<dbReference type="AlphaFoldDB" id="A0A7U0LDR9"/>
<sequence length="125" mass="13766">MCIAKYSQLNPETLLSFGGTATISPELAKAIKYQRRCTLDTEQQIFREGDGFEYKIDMTKNLVTLLKGTICTADNTGFVNIKSAPMKGYSVVEVVKFNDAPAKTSASGKLFRDLRSLAEITGLIF</sequence>
<evidence type="ECO:0000313" key="1">
    <source>
        <dbReference type="EMBL" id="QQA60682.1"/>
    </source>
</evidence>
<dbReference type="EMBL" id="CP068231">
    <property type="protein sequence ID" value="QQX12663.1"/>
    <property type="molecule type" value="Genomic_DNA"/>
</dbReference>
<geneLocation type="plasmid" evidence="2">
    <name>p1</name>
</geneLocation>
<protein>
    <submittedName>
        <fullName evidence="2">Uncharacterized protein</fullName>
    </submittedName>
</protein>
<evidence type="ECO:0000313" key="2">
    <source>
        <dbReference type="EMBL" id="QQX12663.1"/>
    </source>
</evidence>